<reference evidence="1 2" key="1">
    <citation type="submission" date="2014-06" db="EMBL/GenBank/DDBJ databases">
        <authorList>
            <person name="Le Roux F."/>
        </authorList>
    </citation>
    <scope>NUCLEOTIDE SEQUENCE [LARGE SCALE GENOMIC DNA]</scope>
    <source>
        <strain evidence="1 2">J2-31</strain>
    </source>
</reference>
<accession>A0AA86WUU1</accession>
<sequence length="83" mass="10134">MHSGHRYGSWLYTLNRDSSLRRKHAIHHWGVHFKHRNLLLRGCSWKTDIAPLEYKENIDGGRQHVFVNWCTRFYLIWRLLFTV</sequence>
<dbReference type="AlphaFoldDB" id="A0AA86WUU1"/>
<name>A0AA86WUU1_9VIBR</name>
<evidence type="ECO:0000313" key="2">
    <source>
        <dbReference type="Proteomes" id="UP000041625"/>
    </source>
</evidence>
<comment type="caution">
    <text evidence="1">The sequence shown here is derived from an EMBL/GenBank/DDBJ whole genome shotgun (WGS) entry which is preliminary data.</text>
</comment>
<gene>
    <name evidence="1" type="ORF">VCR31J2_1310862</name>
</gene>
<dbReference type="Proteomes" id="UP000041625">
    <property type="component" value="Unassembled WGS sequence"/>
</dbReference>
<proteinExistence type="predicted"/>
<dbReference type="EMBL" id="CCKJ01000037">
    <property type="protein sequence ID" value="CDT80248.1"/>
    <property type="molecule type" value="Genomic_DNA"/>
</dbReference>
<keyword evidence="2" id="KW-1185">Reference proteome</keyword>
<protein>
    <submittedName>
        <fullName evidence="1">Uncharacterized protein</fullName>
    </submittedName>
</protein>
<evidence type="ECO:0000313" key="1">
    <source>
        <dbReference type="EMBL" id="CDT80248.1"/>
    </source>
</evidence>
<organism evidence="1 2">
    <name type="scientific">Vibrio coralliirubri</name>
    <dbReference type="NCBI Taxonomy" id="1516159"/>
    <lineage>
        <taxon>Bacteria</taxon>
        <taxon>Pseudomonadati</taxon>
        <taxon>Pseudomonadota</taxon>
        <taxon>Gammaproteobacteria</taxon>
        <taxon>Vibrionales</taxon>
        <taxon>Vibrionaceae</taxon>
        <taxon>Vibrio</taxon>
    </lineage>
</organism>